<dbReference type="NCBIfam" id="TIGR01750">
    <property type="entry name" value="fabZ"/>
    <property type="match status" value="1"/>
</dbReference>
<sequence length="257" mass="28559">MFSEIHRSSHDEDGERSSRSQVATTRNRSAVKPLFHSWLNWSLKMTTSFIGVPCGVPQSSGTHLISPRRVQRARAQPKWRASIGVSDEAATTPDTWVPASELSKPSEWPTVMSIEDIMKVLPHRYPFLLIDRVIAFEPGKRAIAIKNVSVNEPFFPGHFPDRPIMPGVLQVEALAQVGGIVMLQQPISDGKGDFFFGGVDKVKWRKPVLPGDTIVMEMTLEAYKKRFGIAKMVGKGYVDGKLVVEGLFTLAMAVDKE</sequence>
<keyword evidence="5" id="KW-0441">Lipid A biosynthesis</keyword>
<feature type="compositionally biased region" description="Basic and acidic residues" evidence="9">
    <location>
        <begin position="1"/>
        <end position="18"/>
    </location>
</feature>
<reference evidence="10 11" key="1">
    <citation type="journal article" date="2018" name="Mol. Biol. Evol.">
        <title>Analysis of the draft genome of the red seaweed Gracilariopsis chorda provides insights into genome size evolution in Rhodophyta.</title>
        <authorList>
            <person name="Lee J."/>
            <person name="Yang E.C."/>
            <person name="Graf L."/>
            <person name="Yang J.H."/>
            <person name="Qiu H."/>
            <person name="Zel Zion U."/>
            <person name="Chan C.X."/>
            <person name="Stephens T.G."/>
            <person name="Weber A.P.M."/>
            <person name="Boo G.H."/>
            <person name="Boo S.M."/>
            <person name="Kim K.M."/>
            <person name="Shin Y."/>
            <person name="Jung M."/>
            <person name="Lee S.J."/>
            <person name="Yim H.S."/>
            <person name="Lee J.H."/>
            <person name="Bhattacharya D."/>
            <person name="Yoon H.S."/>
        </authorList>
    </citation>
    <scope>NUCLEOTIDE SEQUENCE [LARGE SCALE GENOMIC DNA]</scope>
    <source>
        <strain evidence="10 11">SKKU-2015</strain>
        <tissue evidence="10">Whole body</tissue>
    </source>
</reference>
<dbReference type="SUPFAM" id="SSF54637">
    <property type="entry name" value="Thioesterase/thiol ester dehydrase-isomerase"/>
    <property type="match status" value="1"/>
</dbReference>
<dbReference type="PANTHER" id="PTHR30272">
    <property type="entry name" value="3-HYDROXYACYL-[ACYL-CARRIER-PROTEIN] DEHYDRATASE"/>
    <property type="match status" value="1"/>
</dbReference>
<feature type="region of interest" description="Disordered" evidence="9">
    <location>
        <begin position="1"/>
        <end position="26"/>
    </location>
</feature>
<keyword evidence="4" id="KW-0444">Lipid biosynthesis</keyword>
<dbReference type="AlphaFoldDB" id="A0A2V3IHW4"/>
<comment type="subcellular location">
    <subcellularLocation>
        <location evidence="1">Cytoplasm</location>
    </subcellularLocation>
</comment>
<evidence type="ECO:0000256" key="8">
    <source>
        <dbReference type="ARBA" id="ARBA00025049"/>
    </source>
</evidence>
<protein>
    <recommendedName>
        <fullName evidence="2">3-hydroxyacyl-[acyl-carrier-protein] dehydratase</fullName>
        <ecNumber evidence="2">4.2.1.59</ecNumber>
    </recommendedName>
</protein>
<gene>
    <name evidence="10" type="ORF">BWQ96_08660</name>
</gene>
<evidence type="ECO:0000313" key="11">
    <source>
        <dbReference type="Proteomes" id="UP000247409"/>
    </source>
</evidence>
<dbReference type="CDD" id="cd01288">
    <property type="entry name" value="FabZ"/>
    <property type="match status" value="1"/>
</dbReference>
<keyword evidence="3" id="KW-0963">Cytoplasm</keyword>
<dbReference type="PANTHER" id="PTHR30272:SF1">
    <property type="entry name" value="3-HYDROXYACYL-[ACYL-CARRIER-PROTEIN] DEHYDRATASE"/>
    <property type="match status" value="1"/>
</dbReference>
<dbReference type="GO" id="GO:0019171">
    <property type="term" value="F:(3R)-hydroxyacyl-[acyl-carrier-protein] dehydratase activity"/>
    <property type="evidence" value="ECO:0007669"/>
    <property type="project" value="UniProtKB-EC"/>
</dbReference>
<name>A0A2V3IHW4_9FLOR</name>
<organism evidence="10 11">
    <name type="scientific">Gracilariopsis chorda</name>
    <dbReference type="NCBI Taxonomy" id="448386"/>
    <lineage>
        <taxon>Eukaryota</taxon>
        <taxon>Rhodophyta</taxon>
        <taxon>Florideophyceae</taxon>
        <taxon>Rhodymeniophycidae</taxon>
        <taxon>Gracilariales</taxon>
        <taxon>Gracilariaceae</taxon>
        <taxon>Gracilariopsis</taxon>
    </lineage>
</organism>
<evidence type="ECO:0000256" key="5">
    <source>
        <dbReference type="ARBA" id="ARBA00022556"/>
    </source>
</evidence>
<dbReference type="NCBIfam" id="NF000582">
    <property type="entry name" value="PRK00006.1"/>
    <property type="match status" value="1"/>
</dbReference>
<evidence type="ECO:0000256" key="6">
    <source>
        <dbReference type="ARBA" id="ARBA00023098"/>
    </source>
</evidence>
<evidence type="ECO:0000256" key="3">
    <source>
        <dbReference type="ARBA" id="ARBA00022490"/>
    </source>
</evidence>
<dbReference type="Gene3D" id="3.10.129.10">
    <property type="entry name" value="Hotdog Thioesterase"/>
    <property type="match status" value="1"/>
</dbReference>
<dbReference type="InterPro" id="IPR029069">
    <property type="entry name" value="HotDog_dom_sf"/>
</dbReference>
<evidence type="ECO:0000256" key="7">
    <source>
        <dbReference type="ARBA" id="ARBA00023239"/>
    </source>
</evidence>
<dbReference type="EC" id="4.2.1.59" evidence="2"/>
<dbReference type="InterPro" id="IPR013114">
    <property type="entry name" value="FabA_FabZ"/>
</dbReference>
<keyword evidence="7" id="KW-0456">Lyase</keyword>
<keyword evidence="6" id="KW-0443">Lipid metabolism</keyword>
<dbReference type="Pfam" id="PF07977">
    <property type="entry name" value="FabA"/>
    <property type="match status" value="1"/>
</dbReference>
<proteinExistence type="inferred from homology"/>
<dbReference type="Proteomes" id="UP000247409">
    <property type="component" value="Unassembled WGS sequence"/>
</dbReference>
<dbReference type="GO" id="GO:0005737">
    <property type="term" value="C:cytoplasm"/>
    <property type="evidence" value="ECO:0007669"/>
    <property type="project" value="UniProtKB-SubCell"/>
</dbReference>
<dbReference type="GO" id="GO:0006633">
    <property type="term" value="P:fatty acid biosynthetic process"/>
    <property type="evidence" value="ECO:0007669"/>
    <property type="project" value="InterPro"/>
</dbReference>
<evidence type="ECO:0000256" key="9">
    <source>
        <dbReference type="SAM" id="MobiDB-lite"/>
    </source>
</evidence>
<dbReference type="STRING" id="448386.A0A2V3IHW4"/>
<evidence type="ECO:0000256" key="2">
    <source>
        <dbReference type="ARBA" id="ARBA00013167"/>
    </source>
</evidence>
<dbReference type="GO" id="GO:0016020">
    <property type="term" value="C:membrane"/>
    <property type="evidence" value="ECO:0007669"/>
    <property type="project" value="GOC"/>
</dbReference>
<dbReference type="FunFam" id="3.10.129.10:FF:000001">
    <property type="entry name" value="3-hydroxyacyl-[acyl-carrier-protein] dehydratase FabZ"/>
    <property type="match status" value="1"/>
</dbReference>
<accession>A0A2V3IHW4</accession>
<comment type="caution">
    <text evidence="10">The sequence shown here is derived from an EMBL/GenBank/DDBJ whole genome shotgun (WGS) entry which is preliminary data.</text>
</comment>
<dbReference type="GO" id="GO:0009245">
    <property type="term" value="P:lipid A biosynthetic process"/>
    <property type="evidence" value="ECO:0007669"/>
    <property type="project" value="UniProtKB-KW"/>
</dbReference>
<dbReference type="EMBL" id="NBIV01000205">
    <property type="protein sequence ID" value="PXF41649.1"/>
    <property type="molecule type" value="Genomic_DNA"/>
</dbReference>
<evidence type="ECO:0000313" key="10">
    <source>
        <dbReference type="EMBL" id="PXF41649.1"/>
    </source>
</evidence>
<evidence type="ECO:0000256" key="1">
    <source>
        <dbReference type="ARBA" id="ARBA00004496"/>
    </source>
</evidence>
<keyword evidence="11" id="KW-1185">Reference proteome</keyword>
<comment type="function">
    <text evidence="8">Involved in unsaturated fatty acids biosynthesis. Catalyzes the dehydration of short chain beta-hydroxyacyl-ACPs and long chain saturated and unsaturated beta-hydroxyacyl-ACPs.</text>
</comment>
<dbReference type="OrthoDB" id="4155at2759"/>
<dbReference type="InterPro" id="IPR010084">
    <property type="entry name" value="FabZ"/>
</dbReference>
<dbReference type="HAMAP" id="MF_00406">
    <property type="entry name" value="FabZ"/>
    <property type="match status" value="1"/>
</dbReference>
<evidence type="ECO:0000256" key="4">
    <source>
        <dbReference type="ARBA" id="ARBA00022516"/>
    </source>
</evidence>